<keyword evidence="5" id="KW-1185">Reference proteome</keyword>
<dbReference type="Proteomes" id="UP000654075">
    <property type="component" value="Unassembled WGS sequence"/>
</dbReference>
<name>A0A813EVL5_POLGL</name>
<evidence type="ECO:0000313" key="3">
    <source>
        <dbReference type="EMBL" id="CAE8603075.1"/>
    </source>
</evidence>
<organism evidence="3 5">
    <name type="scientific">Polarella glacialis</name>
    <name type="common">Dinoflagellate</name>
    <dbReference type="NCBI Taxonomy" id="89957"/>
    <lineage>
        <taxon>Eukaryota</taxon>
        <taxon>Sar</taxon>
        <taxon>Alveolata</taxon>
        <taxon>Dinophyceae</taxon>
        <taxon>Suessiales</taxon>
        <taxon>Suessiaceae</taxon>
        <taxon>Polarella</taxon>
    </lineage>
</organism>
<evidence type="ECO:0000256" key="1">
    <source>
        <dbReference type="SAM" id="MobiDB-lite"/>
    </source>
</evidence>
<feature type="transmembrane region" description="Helical" evidence="2">
    <location>
        <begin position="188"/>
        <end position="210"/>
    </location>
</feature>
<reference evidence="3" key="1">
    <citation type="submission" date="2021-02" db="EMBL/GenBank/DDBJ databases">
        <authorList>
            <person name="Dougan E. K."/>
            <person name="Rhodes N."/>
            <person name="Thang M."/>
            <person name="Chan C."/>
        </authorList>
    </citation>
    <scope>NUCLEOTIDE SEQUENCE</scope>
</reference>
<keyword evidence="2" id="KW-0812">Transmembrane</keyword>
<feature type="region of interest" description="Disordered" evidence="1">
    <location>
        <begin position="22"/>
        <end position="79"/>
    </location>
</feature>
<accession>A0A813EVL5</accession>
<keyword evidence="2" id="KW-0472">Membrane</keyword>
<dbReference type="AlphaFoldDB" id="A0A813EVL5"/>
<proteinExistence type="predicted"/>
<keyword evidence="2" id="KW-1133">Transmembrane helix</keyword>
<comment type="caution">
    <text evidence="3">The sequence shown here is derived from an EMBL/GenBank/DDBJ whole genome shotgun (WGS) entry which is preliminary data.</text>
</comment>
<protein>
    <submittedName>
        <fullName evidence="3">Uncharacterized protein</fullName>
    </submittedName>
</protein>
<dbReference type="EMBL" id="CAJNNV010015008">
    <property type="protein sequence ID" value="CAE8603075.1"/>
    <property type="molecule type" value="Genomic_DNA"/>
</dbReference>
<dbReference type="EMBL" id="CAJNNV010015558">
    <property type="protein sequence ID" value="CAE8603591.1"/>
    <property type="molecule type" value="Genomic_DNA"/>
</dbReference>
<gene>
    <name evidence="3" type="ORF">PGLA1383_LOCUS21295</name>
    <name evidence="4" type="ORF">PGLA1383_LOCUS21798</name>
</gene>
<evidence type="ECO:0000313" key="5">
    <source>
        <dbReference type="Proteomes" id="UP000654075"/>
    </source>
</evidence>
<evidence type="ECO:0000313" key="4">
    <source>
        <dbReference type="EMBL" id="CAE8603591.1"/>
    </source>
</evidence>
<dbReference type="OrthoDB" id="446633at2759"/>
<sequence>MSRPPGSAKPLIFTLLPATGQELTEAGLARPGEGGSKSAQQSAAADDDGGNDKRRTGFRLVFPPTGVGGDESASVQSQTLPEPKKVLRVGQGSQFLPLAKAIATELRWLPEGSTTAVETILSGKAKNNWARTYRLADCVAQVYRWQVAPAKPGGAVRPFRCIAEQLEQPADKEEATDGEVSPGQMVQLLVAVAVVAVVANSVVFVLLLLWSSSSSSSYGQKHVIQITNHRNCCLELAYLGAAAAPHSHPRGRVHYFPMVKQHK</sequence>
<evidence type="ECO:0000256" key="2">
    <source>
        <dbReference type="SAM" id="Phobius"/>
    </source>
</evidence>